<keyword evidence="2" id="KW-1185">Reference proteome</keyword>
<evidence type="ECO:0008006" key="3">
    <source>
        <dbReference type="Google" id="ProtNLM"/>
    </source>
</evidence>
<dbReference type="AlphaFoldDB" id="A0A916U1V1"/>
<dbReference type="PROSITE" id="PS51257">
    <property type="entry name" value="PROKAR_LIPOPROTEIN"/>
    <property type="match status" value="1"/>
</dbReference>
<protein>
    <recommendedName>
        <fullName evidence="3">Starch-binding associating with outer membrane</fullName>
    </recommendedName>
</protein>
<dbReference type="EMBL" id="BMIL01000002">
    <property type="protein sequence ID" value="GGC55388.1"/>
    <property type="molecule type" value="Genomic_DNA"/>
</dbReference>
<reference evidence="1" key="1">
    <citation type="journal article" date="2014" name="Int. J. Syst. Evol. Microbiol.">
        <title>Complete genome sequence of Corynebacterium casei LMG S-19264T (=DSM 44701T), isolated from a smear-ripened cheese.</title>
        <authorList>
            <consortium name="US DOE Joint Genome Institute (JGI-PGF)"/>
            <person name="Walter F."/>
            <person name="Albersmeier A."/>
            <person name="Kalinowski J."/>
            <person name="Ruckert C."/>
        </authorList>
    </citation>
    <scope>NUCLEOTIDE SEQUENCE</scope>
    <source>
        <strain evidence="1">CGMCC 1.15343</strain>
    </source>
</reference>
<organism evidence="1 2">
    <name type="scientific">Pedobacter quisquiliarum</name>
    <dbReference type="NCBI Taxonomy" id="1834438"/>
    <lineage>
        <taxon>Bacteria</taxon>
        <taxon>Pseudomonadati</taxon>
        <taxon>Bacteroidota</taxon>
        <taxon>Sphingobacteriia</taxon>
        <taxon>Sphingobacteriales</taxon>
        <taxon>Sphingobacteriaceae</taxon>
        <taxon>Pedobacter</taxon>
    </lineage>
</organism>
<dbReference type="Gene3D" id="1.25.40.390">
    <property type="match status" value="1"/>
</dbReference>
<dbReference type="RefSeq" id="WP_188625385.1">
    <property type="nucleotide sequence ID" value="NZ_BMIL01000002.1"/>
</dbReference>
<evidence type="ECO:0000313" key="1">
    <source>
        <dbReference type="EMBL" id="GGC55388.1"/>
    </source>
</evidence>
<proteinExistence type="predicted"/>
<comment type="caution">
    <text evidence="1">The sequence shown here is derived from an EMBL/GenBank/DDBJ whole genome shotgun (WGS) entry which is preliminary data.</text>
</comment>
<dbReference type="Pfam" id="PF12771">
    <property type="entry name" value="SusD-like_2"/>
    <property type="match status" value="1"/>
</dbReference>
<dbReference type="Proteomes" id="UP000651668">
    <property type="component" value="Unassembled WGS sequence"/>
</dbReference>
<reference evidence="1" key="2">
    <citation type="submission" date="2020-09" db="EMBL/GenBank/DDBJ databases">
        <authorList>
            <person name="Sun Q."/>
            <person name="Zhou Y."/>
        </authorList>
    </citation>
    <scope>NUCLEOTIDE SEQUENCE</scope>
    <source>
        <strain evidence="1">CGMCC 1.15343</strain>
    </source>
</reference>
<evidence type="ECO:0000313" key="2">
    <source>
        <dbReference type="Proteomes" id="UP000651668"/>
    </source>
</evidence>
<accession>A0A916U1V1</accession>
<sequence>MKNLRKYGIYILTVAVLSVGCKKLEDFGDTNVDPTKVSAASTKALLTYSMQRTQESIGGGLGFTGLANGGPVFAQYLSEGPYLTYSPFNDAAVLNPSYYTAYSEILKNLNQIIIFNNASAKEADLNGSTNNQIAVARIMKAMVFWKLTDRWGDIPYSEALNSEINTPKFDKQEDIYKDILKELTEAAAQIDGGAPVVGDIILNGDMEGWKRFAATQRLLMALRMSKVYPNAGGFAATEFNAALTAGPIAAGQDITYKFIAGDANNQNPWFRNYTISLRNDYAVSKTLVDYMTYSAANKDPRLPVYAEVLSNGQVIGLPFGNQVQTNIPNAYSRIGTRYRAENAPAYIFTYAQVAFAKAEAAKIGWIPGGDAAAKTNYDAGIDASLALAGVSNPGFKNTPEVAYAPARGLQQIGLQRWIALYLNGWEAWSEWRRTGYPALAPGPNSQNGTNIPRRVGYPTADANTNSENYNAALQQQGWADNSINNRMWWDKQ</sequence>
<dbReference type="InterPro" id="IPR041662">
    <property type="entry name" value="SusD-like_2"/>
</dbReference>
<gene>
    <name evidence="1" type="ORF">GCM10011387_06270</name>
</gene>
<name>A0A916U1V1_9SPHI</name>
<dbReference type="SUPFAM" id="SSF48452">
    <property type="entry name" value="TPR-like"/>
    <property type="match status" value="1"/>
</dbReference>
<dbReference type="InterPro" id="IPR011990">
    <property type="entry name" value="TPR-like_helical_dom_sf"/>
</dbReference>